<dbReference type="KEGG" id="oai:OLEAN_C10650"/>
<keyword evidence="2" id="KW-0808">Transferase</keyword>
<gene>
    <name evidence="2" type="primary">gst</name>
    <name evidence="2" type="ORF">OLEAN_C10650</name>
</gene>
<dbReference type="PATRIC" id="fig|698738.3.peg.1107"/>
<dbReference type="GO" id="GO:0006559">
    <property type="term" value="P:L-phenylalanine catabolic process"/>
    <property type="evidence" value="ECO:0007669"/>
    <property type="project" value="TreeGrafter"/>
</dbReference>
<dbReference type="HOGENOM" id="CLU_011226_0_3_6"/>
<organism evidence="2 3">
    <name type="scientific">Oleispira antarctica RB-8</name>
    <dbReference type="NCBI Taxonomy" id="698738"/>
    <lineage>
        <taxon>Bacteria</taxon>
        <taxon>Pseudomonadati</taxon>
        <taxon>Pseudomonadota</taxon>
        <taxon>Gammaproteobacteria</taxon>
        <taxon>Oceanospirillales</taxon>
        <taxon>Oceanospirillaceae</taxon>
        <taxon>Oleispira</taxon>
    </lineage>
</organism>
<dbReference type="InterPro" id="IPR036249">
    <property type="entry name" value="Thioredoxin-like_sf"/>
</dbReference>
<dbReference type="EMBL" id="FO203512">
    <property type="protein sequence ID" value="CCK75241.1"/>
    <property type="molecule type" value="Genomic_DNA"/>
</dbReference>
<feature type="domain" description="GST N-terminal" evidence="1">
    <location>
        <begin position="1"/>
        <end position="79"/>
    </location>
</feature>
<name>R4YKT7_OLEAN</name>
<dbReference type="CDD" id="cd00570">
    <property type="entry name" value="GST_N_family"/>
    <property type="match status" value="1"/>
</dbReference>
<reference evidence="2 3" key="1">
    <citation type="journal article" date="2013" name="Nat. Commun.">
        <title>Genome sequence and functional genomic analysis of the oil-degrading bacterium Oleispira antarctica.</title>
        <authorList>
            <person name="Kube M."/>
            <person name="Chernikova T.N."/>
            <person name="Al-Ramahi Y."/>
            <person name="Beloqui A."/>
            <person name="Lopez-Cortez N."/>
            <person name="Guazzaroni M.E."/>
            <person name="Heipieper H.J."/>
            <person name="Klages S."/>
            <person name="Kotsyurbenko O.R."/>
            <person name="Langer I."/>
            <person name="Nechitaylo T.Y."/>
            <person name="Lunsdorf H."/>
            <person name="Fernandez M."/>
            <person name="Juarez S."/>
            <person name="Ciordia S."/>
            <person name="Singer A."/>
            <person name="Kagan O."/>
            <person name="Egorova O."/>
            <person name="Petit P.A."/>
            <person name="Stogios P."/>
            <person name="Kim Y."/>
            <person name="Tchigvintsev A."/>
            <person name="Flick R."/>
            <person name="Denaro R."/>
            <person name="Genovese M."/>
            <person name="Albar J.P."/>
            <person name="Reva O.N."/>
            <person name="Martinez-Gomariz M."/>
            <person name="Tran H."/>
            <person name="Ferrer M."/>
            <person name="Savchenko A."/>
            <person name="Yakunin A.F."/>
            <person name="Yakimov M.M."/>
            <person name="Golyshina O.V."/>
            <person name="Reinhardt R."/>
            <person name="Golyshin P.N."/>
        </authorList>
    </citation>
    <scope>NUCLEOTIDE SEQUENCE [LARGE SCALE GENOMIC DNA]</scope>
</reference>
<dbReference type="Gene3D" id="3.40.30.10">
    <property type="entry name" value="Glutaredoxin"/>
    <property type="match status" value="1"/>
</dbReference>
<accession>R4YKT7</accession>
<dbReference type="PANTHER" id="PTHR42673">
    <property type="entry name" value="MALEYLACETOACETATE ISOMERASE"/>
    <property type="match status" value="1"/>
</dbReference>
<dbReference type="Pfam" id="PF13417">
    <property type="entry name" value="GST_N_3"/>
    <property type="match status" value="1"/>
</dbReference>
<dbReference type="GO" id="GO:0006749">
    <property type="term" value="P:glutathione metabolic process"/>
    <property type="evidence" value="ECO:0007669"/>
    <property type="project" value="TreeGrafter"/>
</dbReference>
<dbReference type="Gene3D" id="1.20.1050.10">
    <property type="match status" value="1"/>
</dbReference>
<dbReference type="CDD" id="cd00299">
    <property type="entry name" value="GST_C_family"/>
    <property type="match status" value="1"/>
</dbReference>
<evidence type="ECO:0000259" key="1">
    <source>
        <dbReference type="PROSITE" id="PS50404"/>
    </source>
</evidence>
<dbReference type="GO" id="GO:0016034">
    <property type="term" value="F:maleylacetoacetate isomerase activity"/>
    <property type="evidence" value="ECO:0007669"/>
    <property type="project" value="TreeGrafter"/>
</dbReference>
<dbReference type="InterPro" id="IPR036282">
    <property type="entry name" value="Glutathione-S-Trfase_C_sf"/>
</dbReference>
<dbReference type="STRING" id="698738.OLEAN_C10650"/>
<dbReference type="AlphaFoldDB" id="R4YKT7"/>
<dbReference type="PANTHER" id="PTHR42673:SF4">
    <property type="entry name" value="MALEYLACETOACETATE ISOMERASE"/>
    <property type="match status" value="1"/>
</dbReference>
<dbReference type="SUPFAM" id="SSF47616">
    <property type="entry name" value="GST C-terminal domain-like"/>
    <property type="match status" value="1"/>
</dbReference>
<dbReference type="EC" id="2.5.1.18" evidence="2"/>
<dbReference type="SFLD" id="SFLDS00019">
    <property type="entry name" value="Glutathione_Transferase_(cytos"/>
    <property type="match status" value="1"/>
</dbReference>
<dbReference type="InterPro" id="IPR004045">
    <property type="entry name" value="Glutathione_S-Trfase_N"/>
</dbReference>
<dbReference type="Proteomes" id="UP000032749">
    <property type="component" value="Chromosome"/>
</dbReference>
<proteinExistence type="predicted"/>
<dbReference type="PROSITE" id="PS50404">
    <property type="entry name" value="GST_NTER"/>
    <property type="match status" value="1"/>
</dbReference>
<dbReference type="GO" id="GO:0004364">
    <property type="term" value="F:glutathione transferase activity"/>
    <property type="evidence" value="ECO:0007669"/>
    <property type="project" value="UniProtKB-EC"/>
</dbReference>
<dbReference type="OrthoDB" id="5242791at2"/>
<dbReference type="SUPFAM" id="SSF52833">
    <property type="entry name" value="Thioredoxin-like"/>
    <property type="match status" value="1"/>
</dbReference>
<evidence type="ECO:0000313" key="2">
    <source>
        <dbReference type="EMBL" id="CCK75241.1"/>
    </source>
</evidence>
<sequence>MNRVLYQFPISHYCEKVRWAMDYKGLDYKLKNLLPGLHLRTTKKIAAKSYVPILIDDGEQIQNSHVILNYLDEKYPDKPLSPQDPTLFEKALEWEKYCDIEIGVHVRRFCYHYLLSEPKTVIPFFTQGGPWWSPLFFKLFFFKLEPIMRKVMSIDEAGANKSEIKIQQAIDTLYAEYEQREFLVGDQFGRADLTACALLAPLIMPQGYGLDWPEVMPAKLQAFVDKNDKKLERFRQLYSEFR</sequence>
<protein>
    <submittedName>
        <fullName evidence="2">Glutathione S-transferase</fullName>
        <ecNumber evidence="2">2.5.1.18</ecNumber>
    </submittedName>
</protein>
<evidence type="ECO:0000313" key="3">
    <source>
        <dbReference type="Proteomes" id="UP000032749"/>
    </source>
</evidence>
<dbReference type="InterPro" id="IPR040079">
    <property type="entry name" value="Glutathione_S-Trfase"/>
</dbReference>
<keyword evidence="3" id="KW-1185">Reference proteome</keyword>